<feature type="chain" id="PRO_5029735366" description="Cnidarian restricted protein" evidence="1">
    <location>
        <begin position="20"/>
        <end position="387"/>
    </location>
</feature>
<keyword evidence="3" id="KW-1185">Reference proteome</keyword>
<evidence type="ECO:0000313" key="3">
    <source>
        <dbReference type="Proteomes" id="UP000594262"/>
    </source>
</evidence>
<proteinExistence type="predicted"/>
<name>A0A7M6DPP3_9CNID</name>
<dbReference type="SUPFAM" id="SSF56496">
    <property type="entry name" value="Fibrinogen C-terminal domain-like"/>
    <property type="match status" value="1"/>
</dbReference>
<accession>A0A7M6DPP3</accession>
<dbReference type="Proteomes" id="UP000594262">
    <property type="component" value="Unplaced"/>
</dbReference>
<sequence>MERLQVLIFVLSQFALTLAIEPSSFIPTSYEALGKKVVLKTYQDGSYINCAQRCKRLLKCTDIAHLKIADNEGQCILLTNIERAKCQQTKDGSYILMGDYSGPYNTRRLCRTEENIETKLTIKEPVLFDEKDHSKRGEKFVYMVKKPQFEFKSCEEAYNQGERTSGLYYLTDAYSDNDLRWHYCNMDMLGACGSGGWTLAMLADGTQKEFKYDEIYLWEYDTLLNETEGLKDPLTISAKYEAFNLLPFKSICIGMKTKGEETGYVRLPVAYSSLSYFFFVFNYTVPYQTDVPLDEWSELIKMPEMTDKCPSRQGFNFLQRWGTFRIGIATNENDCTVNFSSTMVAIGIRKPMWCHKLVEDYSGGYEFCSPVNGKNYLKPALTYIYLK</sequence>
<evidence type="ECO:0008006" key="4">
    <source>
        <dbReference type="Google" id="ProtNLM"/>
    </source>
</evidence>
<feature type="signal peptide" evidence="1">
    <location>
        <begin position="1"/>
        <end position="19"/>
    </location>
</feature>
<dbReference type="AlphaFoldDB" id="A0A7M6DPP3"/>
<dbReference type="RefSeq" id="XP_066933674.1">
    <property type="nucleotide sequence ID" value="XM_067077573.1"/>
</dbReference>
<keyword evidence="1" id="KW-0732">Signal</keyword>
<reference evidence="2" key="1">
    <citation type="submission" date="2021-01" db="UniProtKB">
        <authorList>
            <consortium name="EnsemblMetazoa"/>
        </authorList>
    </citation>
    <scope>IDENTIFICATION</scope>
</reference>
<evidence type="ECO:0000313" key="2">
    <source>
        <dbReference type="EnsemblMetazoa" id="CLYHEMP020528.1"/>
    </source>
</evidence>
<dbReference type="OrthoDB" id="5975172at2759"/>
<evidence type="ECO:0000256" key="1">
    <source>
        <dbReference type="SAM" id="SignalP"/>
    </source>
</evidence>
<dbReference type="EnsemblMetazoa" id="CLYHEMT020528.1">
    <property type="protein sequence ID" value="CLYHEMP020528.1"/>
    <property type="gene ID" value="CLYHEMG020528"/>
</dbReference>
<organism evidence="2 3">
    <name type="scientific">Clytia hemisphaerica</name>
    <dbReference type="NCBI Taxonomy" id="252671"/>
    <lineage>
        <taxon>Eukaryota</taxon>
        <taxon>Metazoa</taxon>
        <taxon>Cnidaria</taxon>
        <taxon>Hydrozoa</taxon>
        <taxon>Hydroidolina</taxon>
        <taxon>Leptothecata</taxon>
        <taxon>Obeliida</taxon>
        <taxon>Clytiidae</taxon>
        <taxon>Clytia</taxon>
    </lineage>
</organism>
<dbReference type="InterPro" id="IPR036056">
    <property type="entry name" value="Fibrinogen-like_C"/>
</dbReference>
<dbReference type="GeneID" id="136821333"/>
<protein>
    <recommendedName>
        <fullName evidence="4">Cnidarian restricted protein</fullName>
    </recommendedName>
</protein>